<dbReference type="Pfam" id="PF01515">
    <property type="entry name" value="PTA_PTB"/>
    <property type="match status" value="1"/>
</dbReference>
<dbReference type="InterPro" id="IPR042112">
    <property type="entry name" value="P_AcTrfase_dom2"/>
</dbReference>
<dbReference type="RefSeq" id="WP_048570906.1">
    <property type="nucleotide sequence ID" value="NZ_LFVU01000027.1"/>
</dbReference>
<organism evidence="10 11">
    <name type="scientific">Clostridium cylindrosporum DSM 605</name>
    <dbReference type="NCBI Taxonomy" id="1121307"/>
    <lineage>
        <taxon>Bacteria</taxon>
        <taxon>Bacillati</taxon>
        <taxon>Bacillota</taxon>
        <taxon>Clostridia</taxon>
        <taxon>Eubacteriales</taxon>
        <taxon>Clostridiaceae</taxon>
        <taxon>Clostridium</taxon>
    </lineage>
</organism>
<dbReference type="STRING" id="1121307.CLCY_2c02320"/>
<dbReference type="NCBIfam" id="TIGR00651">
    <property type="entry name" value="pta"/>
    <property type="match status" value="1"/>
</dbReference>
<comment type="catalytic activity">
    <reaction evidence="1">
        <text>acetyl-CoA + phosphate = acetyl phosphate + CoA</text>
        <dbReference type="Rhea" id="RHEA:19521"/>
        <dbReference type="ChEBI" id="CHEBI:22191"/>
        <dbReference type="ChEBI" id="CHEBI:43474"/>
        <dbReference type="ChEBI" id="CHEBI:57287"/>
        <dbReference type="ChEBI" id="CHEBI:57288"/>
        <dbReference type="EC" id="2.3.1.8"/>
    </reaction>
</comment>
<dbReference type="GO" id="GO:0008959">
    <property type="term" value="F:phosphate acetyltransferase activity"/>
    <property type="evidence" value="ECO:0007669"/>
    <property type="project" value="UniProtKB-EC"/>
</dbReference>
<dbReference type="PANTHER" id="PTHR43356">
    <property type="entry name" value="PHOSPHATE ACETYLTRANSFERASE"/>
    <property type="match status" value="1"/>
</dbReference>
<evidence type="ECO:0000259" key="9">
    <source>
        <dbReference type="Pfam" id="PF01515"/>
    </source>
</evidence>
<dbReference type="PANTHER" id="PTHR43356:SF3">
    <property type="entry name" value="PHOSPHATE ACETYLTRANSFERASE"/>
    <property type="match status" value="1"/>
</dbReference>
<dbReference type="AlphaFoldDB" id="A0A0J8D6J2"/>
<dbReference type="InterPro" id="IPR050500">
    <property type="entry name" value="Phos_Acetyltrans/Butyryltrans"/>
</dbReference>
<evidence type="ECO:0000313" key="11">
    <source>
        <dbReference type="Proteomes" id="UP000036756"/>
    </source>
</evidence>
<dbReference type="InterPro" id="IPR042113">
    <property type="entry name" value="P_AcTrfase_dom1"/>
</dbReference>
<keyword evidence="7 10" id="KW-0012">Acyltransferase</keyword>
<evidence type="ECO:0000256" key="3">
    <source>
        <dbReference type="ARBA" id="ARBA00005656"/>
    </source>
</evidence>
<dbReference type="InterPro" id="IPR012147">
    <property type="entry name" value="P_Ac_Bu_trans"/>
</dbReference>
<evidence type="ECO:0000256" key="7">
    <source>
        <dbReference type="ARBA" id="ARBA00023315"/>
    </source>
</evidence>
<comment type="similarity">
    <text evidence="3">Belongs to the phosphate acetyltransferase and butyryltransferase family.</text>
</comment>
<dbReference type="Proteomes" id="UP000036756">
    <property type="component" value="Unassembled WGS sequence"/>
</dbReference>
<evidence type="ECO:0000256" key="6">
    <source>
        <dbReference type="ARBA" id="ARBA00022679"/>
    </source>
</evidence>
<dbReference type="Gene3D" id="3.40.50.10950">
    <property type="match status" value="1"/>
</dbReference>
<dbReference type="InterPro" id="IPR004614">
    <property type="entry name" value="P_AcTrfase"/>
</dbReference>
<accession>A0A0J8D6J2</accession>
<dbReference type="InterPro" id="IPR002505">
    <property type="entry name" value="PTA_PTB"/>
</dbReference>
<proteinExistence type="inferred from homology"/>
<dbReference type="OrthoDB" id="9805787at2"/>
<comment type="caution">
    <text evidence="10">The sequence shown here is derived from an EMBL/GenBank/DDBJ whole genome shotgun (WGS) entry which is preliminary data.</text>
</comment>
<keyword evidence="11" id="KW-1185">Reference proteome</keyword>
<dbReference type="PIRSF" id="PIRSF000428">
    <property type="entry name" value="P_Ac_trans"/>
    <property type="match status" value="1"/>
</dbReference>
<feature type="domain" description="Phosphate acetyl/butaryl transferase" evidence="9">
    <location>
        <begin position="3"/>
        <end position="327"/>
    </location>
</feature>
<evidence type="ECO:0000313" key="10">
    <source>
        <dbReference type="EMBL" id="KMT21472.1"/>
    </source>
</evidence>
<dbReference type="NCBIfam" id="NF004167">
    <property type="entry name" value="PRK05632.1"/>
    <property type="match status" value="1"/>
</dbReference>
<gene>
    <name evidence="10" type="primary">pta</name>
    <name evidence="10" type="ORF">CLCY_2c02320</name>
</gene>
<evidence type="ECO:0000256" key="8">
    <source>
        <dbReference type="ARBA" id="ARBA00031108"/>
    </source>
</evidence>
<evidence type="ECO:0000256" key="4">
    <source>
        <dbReference type="ARBA" id="ARBA00012707"/>
    </source>
</evidence>
<comment type="pathway">
    <text evidence="2">Metabolic intermediate biosynthesis; acetyl-CoA biosynthesis; acetyl-CoA from acetate: step 2/2.</text>
</comment>
<name>A0A0J8D6J2_CLOCY</name>
<evidence type="ECO:0000256" key="5">
    <source>
        <dbReference type="ARBA" id="ARBA00021528"/>
    </source>
</evidence>
<sequence length="336" mass="36380">MGLIERIREKAKTEKKTIVLPEGNERRTIKAAQIIQQEGIANIILLGNEVEIKKIAEEEKADLNGIEILDYLNSEKFEKYAEEFYELRKHKGMTIEKARETLKDEIYFGTMMVKDKKADGLVSGAIHSTGDLLRPALQIIKTAKDAKIVSSFFVIEVPNCEYGEDGVFFFSDCGVNTDPNAEELASIALSTAKSAIGLAAIKPKVAMLSFSTMGSAKSPSTEKVIKATEIAKETLPEDVLIDGEIQLDAAIDKNVAKIKAPNSSVAGRANILVFPNLDAGNIGYKLVQRLAKAEAIGPICQGFAAPINDLSRGCNVDDIVSAVAITAVQAMDMSSK</sequence>
<keyword evidence="6 10" id="KW-0808">Transferase</keyword>
<protein>
    <recommendedName>
        <fullName evidence="5">Phosphate acetyltransferase</fullName>
        <ecNumber evidence="4">2.3.1.8</ecNumber>
    </recommendedName>
    <alternativeName>
        <fullName evidence="8">Phosphotransacetylase</fullName>
    </alternativeName>
</protein>
<dbReference type="NCBIfam" id="NF007233">
    <property type="entry name" value="PRK09653.1"/>
    <property type="match status" value="1"/>
</dbReference>
<evidence type="ECO:0000256" key="2">
    <source>
        <dbReference type="ARBA" id="ARBA00004989"/>
    </source>
</evidence>
<dbReference type="EMBL" id="LFVU01000027">
    <property type="protein sequence ID" value="KMT21472.1"/>
    <property type="molecule type" value="Genomic_DNA"/>
</dbReference>
<dbReference type="PATRIC" id="fig|1121307.3.peg.1089"/>
<reference evidence="10 11" key="1">
    <citation type="submission" date="2015-06" db="EMBL/GenBank/DDBJ databases">
        <title>Draft genome sequence of the purine-degrading Clostridium cylindrosporum HC-1 (DSM 605).</title>
        <authorList>
            <person name="Poehlein A."/>
            <person name="Schiel-Bengelsdorf B."/>
            <person name="Bengelsdorf F."/>
            <person name="Daniel R."/>
            <person name="Duerre P."/>
        </authorList>
    </citation>
    <scope>NUCLEOTIDE SEQUENCE [LARGE SCALE GENOMIC DNA]</scope>
    <source>
        <strain evidence="10 11">DSM 605</strain>
    </source>
</reference>
<evidence type="ECO:0000256" key="1">
    <source>
        <dbReference type="ARBA" id="ARBA00000705"/>
    </source>
</evidence>
<dbReference type="EC" id="2.3.1.8" evidence="4"/>
<dbReference type="Gene3D" id="3.40.50.10750">
    <property type="entry name" value="Isocitrate/Isopropylmalate dehydrogenase-like"/>
    <property type="match status" value="1"/>
</dbReference>
<dbReference type="SUPFAM" id="SSF53659">
    <property type="entry name" value="Isocitrate/Isopropylmalate dehydrogenase-like"/>
    <property type="match status" value="1"/>
</dbReference>